<comment type="caution">
    <text evidence="1">The sequence shown here is derived from an EMBL/GenBank/DDBJ whole genome shotgun (WGS) entry which is preliminary data.</text>
</comment>
<name>A0ABR1DVT6_NECAM</name>
<dbReference type="EMBL" id="JAVFWL010000005">
    <property type="protein sequence ID" value="KAK6754529.1"/>
    <property type="molecule type" value="Genomic_DNA"/>
</dbReference>
<keyword evidence="2" id="KW-1185">Reference proteome</keyword>
<proteinExistence type="predicted"/>
<evidence type="ECO:0000313" key="1">
    <source>
        <dbReference type="EMBL" id="KAK6754529.1"/>
    </source>
</evidence>
<reference evidence="1 2" key="1">
    <citation type="submission" date="2023-08" db="EMBL/GenBank/DDBJ databases">
        <title>A Necator americanus chromosomal reference genome.</title>
        <authorList>
            <person name="Ilik V."/>
            <person name="Petrzelkova K.J."/>
            <person name="Pardy F."/>
            <person name="Fuh T."/>
            <person name="Niatou-Singa F.S."/>
            <person name="Gouil Q."/>
            <person name="Baker L."/>
            <person name="Ritchie M.E."/>
            <person name="Jex A.R."/>
            <person name="Gazzola D."/>
            <person name="Li H."/>
            <person name="Toshio Fujiwara R."/>
            <person name="Zhan B."/>
            <person name="Aroian R.V."/>
            <person name="Pafco B."/>
            <person name="Schwarz E.M."/>
        </authorList>
    </citation>
    <scope>NUCLEOTIDE SEQUENCE [LARGE SCALE GENOMIC DNA]</scope>
    <source>
        <strain evidence="1 2">Aroian</strain>
        <tissue evidence="1">Whole animal</tissue>
    </source>
</reference>
<organism evidence="1 2">
    <name type="scientific">Necator americanus</name>
    <name type="common">Human hookworm</name>
    <dbReference type="NCBI Taxonomy" id="51031"/>
    <lineage>
        <taxon>Eukaryota</taxon>
        <taxon>Metazoa</taxon>
        <taxon>Ecdysozoa</taxon>
        <taxon>Nematoda</taxon>
        <taxon>Chromadorea</taxon>
        <taxon>Rhabditida</taxon>
        <taxon>Rhabditina</taxon>
        <taxon>Rhabditomorpha</taxon>
        <taxon>Strongyloidea</taxon>
        <taxon>Ancylostomatidae</taxon>
        <taxon>Bunostominae</taxon>
        <taxon>Necator</taxon>
    </lineage>
</organism>
<gene>
    <name evidence="1" type="primary">Necator_chrV.g18286</name>
    <name evidence="1" type="ORF">RB195_013495</name>
</gene>
<dbReference type="InterPro" id="IPR012877">
    <property type="entry name" value="Dhs-27"/>
</dbReference>
<dbReference type="PANTHER" id="PTHR23020:SF8">
    <property type="entry name" value="CHK KINASE-LIKE DOMAIN-CONTAINING PROTEIN"/>
    <property type="match status" value="1"/>
</dbReference>
<protein>
    <submittedName>
        <fullName evidence="1">Uncharacterized protein</fullName>
    </submittedName>
</protein>
<dbReference type="Pfam" id="PF07914">
    <property type="entry name" value="DUF1679"/>
    <property type="match status" value="1"/>
</dbReference>
<dbReference type="Proteomes" id="UP001303046">
    <property type="component" value="Unassembled WGS sequence"/>
</dbReference>
<accession>A0ABR1DVT6</accession>
<dbReference type="InterPro" id="IPR052961">
    <property type="entry name" value="Oxido-Kinase-like_Enzymes"/>
</dbReference>
<sequence>MNLYTPSNGLLETHVTWKDIEEDMQRELGTDAFFGPNKSATNIGEGNGYMSRIGLIKPDWQQKDKELPEKFVVKIACQLAMQKFTSELPEGADVENFFDSSEFKDSWEDVQKRVHNAEVTVYDHLKKLPLGEIPCPKEIGEGQTRLFLYYARKFSKNNPLKGYLIMEHFDNTKPVHMFENVSLGTIVEILRAVATLEALSLNFTPEEKSQFTEKPFTEVFAPFFTEEILGIADHRDCSPRDGNEWLIALGG</sequence>
<dbReference type="PANTHER" id="PTHR23020">
    <property type="entry name" value="UNCHARACTERIZED NUCLEAR HORMONE RECEPTOR-RELATED"/>
    <property type="match status" value="1"/>
</dbReference>
<evidence type="ECO:0000313" key="2">
    <source>
        <dbReference type="Proteomes" id="UP001303046"/>
    </source>
</evidence>